<dbReference type="EMBL" id="UZAM01012950">
    <property type="protein sequence ID" value="VDP24327.1"/>
    <property type="molecule type" value="Genomic_DNA"/>
</dbReference>
<organism evidence="3">
    <name type="scientific">Soboliphyme baturini</name>
    <dbReference type="NCBI Taxonomy" id="241478"/>
    <lineage>
        <taxon>Eukaryota</taxon>
        <taxon>Metazoa</taxon>
        <taxon>Ecdysozoa</taxon>
        <taxon>Nematoda</taxon>
        <taxon>Enoplea</taxon>
        <taxon>Dorylaimia</taxon>
        <taxon>Dioctophymatida</taxon>
        <taxon>Dioctophymatoidea</taxon>
        <taxon>Soboliphymatidae</taxon>
        <taxon>Soboliphyme</taxon>
    </lineage>
</organism>
<reference evidence="3" key="1">
    <citation type="submission" date="2016-06" db="UniProtKB">
        <authorList>
            <consortium name="WormBaseParasite"/>
        </authorList>
    </citation>
    <scope>IDENTIFICATION</scope>
</reference>
<dbReference type="AlphaFoldDB" id="A0A183J168"/>
<accession>A0A183J168</accession>
<evidence type="ECO:0000313" key="1">
    <source>
        <dbReference type="EMBL" id="VDP24327.1"/>
    </source>
</evidence>
<gene>
    <name evidence="1" type="ORF">SBAD_LOCUS9616</name>
</gene>
<proteinExistence type="predicted"/>
<dbReference type="WBParaSite" id="SBAD_0000996401-mRNA-1">
    <property type="protein sequence ID" value="SBAD_0000996401-mRNA-1"/>
    <property type="gene ID" value="SBAD_0000996401"/>
</dbReference>
<name>A0A183J168_9BILA</name>
<evidence type="ECO:0000313" key="3">
    <source>
        <dbReference type="WBParaSite" id="SBAD_0000996401-mRNA-1"/>
    </source>
</evidence>
<protein>
    <submittedName>
        <fullName evidence="3">MH2 domain-containing protein</fullName>
    </submittedName>
</protein>
<keyword evidence="2" id="KW-1185">Reference proteome</keyword>
<evidence type="ECO:0000313" key="2">
    <source>
        <dbReference type="Proteomes" id="UP000270296"/>
    </source>
</evidence>
<reference evidence="1 2" key="2">
    <citation type="submission" date="2018-11" db="EMBL/GenBank/DDBJ databases">
        <authorList>
            <consortium name="Pathogen Informatics"/>
        </authorList>
    </citation>
    <scope>NUCLEOTIDE SEQUENCE [LARGE SCALE GENOMIC DNA]</scope>
</reference>
<dbReference type="Proteomes" id="UP000270296">
    <property type="component" value="Unassembled WGS sequence"/>
</dbReference>
<sequence length="151" mass="17083">VADEGCTHQPSPEINRTSCDVIEFLGVCEIRRKLEINVSWRYRNTDLLGKGEGQRNPHGIGVIMDKNPFLPLYFPRVGVLLLRLDSNKTLKIVKADAPPPLTTPSDDDEVEEFYSELESPVTMYPYGSDGRLRRRIWSRGEPKRSTLAGLV</sequence>